<feature type="lipid moiety-binding region" description="Phosphatidylserine amidated glycine; alternate" evidence="5">
    <location>
        <position position="138"/>
    </location>
</feature>
<dbReference type="STRING" id="268474.A0A0V1MFQ7"/>
<evidence type="ECO:0000256" key="5">
    <source>
        <dbReference type="PIRSR" id="PIRSR604241-50"/>
    </source>
</evidence>
<evidence type="ECO:0000256" key="3">
    <source>
        <dbReference type="ARBA" id="ARBA00023136"/>
    </source>
</evidence>
<dbReference type="GO" id="GO:0006914">
    <property type="term" value="P:autophagy"/>
    <property type="evidence" value="ECO:0007669"/>
    <property type="project" value="UniProtKB-KW"/>
</dbReference>
<dbReference type="EMBL" id="JYDO01000109">
    <property type="protein sequence ID" value="KRZ70731.1"/>
    <property type="molecule type" value="Genomic_DNA"/>
</dbReference>
<accession>A0A0V1MFQ7</accession>
<gene>
    <name evidence="7" type="primary">Map1lc3b</name>
    <name evidence="7" type="ORF">T10_5798</name>
</gene>
<evidence type="ECO:0000256" key="2">
    <source>
        <dbReference type="ARBA" id="ARBA00007293"/>
    </source>
</evidence>
<protein>
    <submittedName>
        <fullName evidence="7">Microtubule-associated proteins 1A/1B light chain 3B</fullName>
    </submittedName>
</protein>
<dbReference type="PANTHER" id="PTHR10969">
    <property type="entry name" value="MICROTUBULE-ASSOCIATED PROTEINS 1A/1B LIGHT CHAIN 3-RELATED"/>
    <property type="match status" value="1"/>
</dbReference>
<dbReference type="AlphaFoldDB" id="A0A0V1MFQ7"/>
<keyword evidence="3" id="KW-0472">Membrane</keyword>
<sequence length="138" mass="16179">MGDCHAKEGFLATRYTELSTYKSMKSFGMNTTQRKEEVFLIRKKYPTKVPIIIENHRKDISLPLMEKNKFLIPQEATLTCCSRSQNRLEIPQRCVLYFTINGHLLTTSINDTMADLYLKFHDEDGFLYLQYFTQDCFG</sequence>
<dbReference type="Proteomes" id="UP000054843">
    <property type="component" value="Unassembled WGS sequence"/>
</dbReference>
<evidence type="ECO:0000313" key="8">
    <source>
        <dbReference type="Proteomes" id="UP000054843"/>
    </source>
</evidence>
<name>A0A0V1MFQ7_9BILA</name>
<organism evidence="7 8">
    <name type="scientific">Trichinella papuae</name>
    <dbReference type="NCBI Taxonomy" id="268474"/>
    <lineage>
        <taxon>Eukaryota</taxon>
        <taxon>Metazoa</taxon>
        <taxon>Ecdysozoa</taxon>
        <taxon>Nematoda</taxon>
        <taxon>Enoplea</taxon>
        <taxon>Dorylaimia</taxon>
        <taxon>Trichinellida</taxon>
        <taxon>Trichinellidae</taxon>
        <taxon>Trichinella</taxon>
    </lineage>
</organism>
<keyword evidence="6" id="KW-0072">Autophagy</keyword>
<evidence type="ECO:0000256" key="1">
    <source>
        <dbReference type="ARBA" id="ARBA00004370"/>
    </source>
</evidence>
<keyword evidence="8" id="KW-1185">Reference proteome</keyword>
<evidence type="ECO:0000256" key="4">
    <source>
        <dbReference type="ARBA" id="ARBA00023288"/>
    </source>
</evidence>
<comment type="similarity">
    <text evidence="2 6">Belongs to the ATG8 family.</text>
</comment>
<reference evidence="7 8" key="1">
    <citation type="submission" date="2015-01" db="EMBL/GenBank/DDBJ databases">
        <title>Evolution of Trichinella species and genotypes.</title>
        <authorList>
            <person name="Korhonen P.K."/>
            <person name="Edoardo P."/>
            <person name="Giuseppe L.R."/>
            <person name="Gasser R.B."/>
        </authorList>
    </citation>
    <scope>NUCLEOTIDE SEQUENCE [LARGE SCALE GENOMIC DNA]</scope>
    <source>
        <strain evidence="7">ISS1980</strain>
    </source>
</reference>
<dbReference type="GO" id="GO:0016020">
    <property type="term" value="C:membrane"/>
    <property type="evidence" value="ECO:0007669"/>
    <property type="project" value="UniProtKB-SubCell"/>
</dbReference>
<evidence type="ECO:0000256" key="6">
    <source>
        <dbReference type="RuleBase" id="RU004384"/>
    </source>
</evidence>
<dbReference type="InterPro" id="IPR004241">
    <property type="entry name" value="Atg8-like"/>
</dbReference>
<dbReference type="Gene3D" id="3.10.20.90">
    <property type="entry name" value="Phosphatidylinositol 3-kinase Catalytic Subunit, Chain A, domain 1"/>
    <property type="match status" value="1"/>
</dbReference>
<comment type="caution">
    <text evidence="7">The sequence shown here is derived from an EMBL/GenBank/DDBJ whole genome shotgun (WGS) entry which is preliminary data.</text>
</comment>
<keyword evidence="4 5" id="KW-0449">Lipoprotein</keyword>
<evidence type="ECO:0000313" key="7">
    <source>
        <dbReference type="EMBL" id="KRZ70731.1"/>
    </source>
</evidence>
<proteinExistence type="inferred from homology"/>
<comment type="subcellular location">
    <subcellularLocation>
        <location evidence="1">Membrane</location>
    </subcellularLocation>
</comment>
<dbReference type="InterPro" id="IPR029071">
    <property type="entry name" value="Ubiquitin-like_domsf"/>
</dbReference>
<dbReference type="SUPFAM" id="SSF54236">
    <property type="entry name" value="Ubiquitin-like"/>
    <property type="match status" value="1"/>
</dbReference>
<dbReference type="Pfam" id="PF02991">
    <property type="entry name" value="ATG8"/>
    <property type="match status" value="1"/>
</dbReference>